<keyword evidence="5" id="KW-1185">Reference proteome</keyword>
<evidence type="ECO:0000313" key="4">
    <source>
        <dbReference type="EMBL" id="KAF8568379.1"/>
    </source>
</evidence>
<dbReference type="PANTHER" id="PTHR22504:SF0">
    <property type="entry name" value="REPRESSOR OF RNA POLYMERASE III TRANSCRIPTION MAF1 HOMOLOG"/>
    <property type="match status" value="1"/>
</dbReference>
<protein>
    <recommendedName>
        <fullName evidence="2">Repressor of RNA polymerase III transcription MAF1 homolog</fullName>
    </recommendedName>
</protein>
<evidence type="ECO:0000313" key="5">
    <source>
        <dbReference type="Proteomes" id="UP000699462"/>
    </source>
</evidence>
<dbReference type="EMBL" id="JTDF01002843">
    <property type="protein sequence ID" value="KAF8568379.1"/>
    <property type="molecule type" value="Genomic_DNA"/>
</dbReference>
<gene>
    <name evidence="4" type="ORF">P879_03434</name>
</gene>
<evidence type="ECO:0000256" key="1">
    <source>
        <dbReference type="ARBA" id="ARBA00006231"/>
    </source>
</evidence>
<reference evidence="4 5" key="1">
    <citation type="submission" date="2019-07" db="EMBL/GenBank/DDBJ databases">
        <title>Annotation for the trematode Paragonimus westermani.</title>
        <authorList>
            <person name="Choi Y.-J."/>
        </authorList>
    </citation>
    <scope>NUCLEOTIDE SEQUENCE [LARGE SCALE GENOMIC DNA]</scope>
    <source>
        <strain evidence="4">180907_Pwestermani</strain>
    </source>
</reference>
<dbReference type="Pfam" id="PF09174">
    <property type="entry name" value="Maf1"/>
    <property type="match status" value="1"/>
</dbReference>
<dbReference type="GO" id="GO:0016480">
    <property type="term" value="P:negative regulation of transcription by RNA polymerase III"/>
    <property type="evidence" value="ECO:0007669"/>
    <property type="project" value="InterPro"/>
</dbReference>
<comment type="caution">
    <text evidence="4">The sequence shown here is derived from an EMBL/GenBank/DDBJ whole genome shotgun (WGS) entry which is preliminary data.</text>
</comment>
<dbReference type="AlphaFoldDB" id="A0A8T0DKF8"/>
<name>A0A8T0DKF8_9TREM</name>
<dbReference type="Gene3D" id="3.40.1000.50">
    <property type="entry name" value="Repressor of RNA polymerase III transcription Maf1"/>
    <property type="match status" value="1"/>
</dbReference>
<evidence type="ECO:0000256" key="2">
    <source>
        <dbReference type="ARBA" id="ARBA00020829"/>
    </source>
</evidence>
<feature type="region of interest" description="Disordered" evidence="3">
    <location>
        <begin position="153"/>
        <end position="177"/>
    </location>
</feature>
<organism evidence="4 5">
    <name type="scientific">Paragonimus westermani</name>
    <dbReference type="NCBI Taxonomy" id="34504"/>
    <lineage>
        <taxon>Eukaryota</taxon>
        <taxon>Metazoa</taxon>
        <taxon>Spiralia</taxon>
        <taxon>Lophotrochozoa</taxon>
        <taxon>Platyhelminthes</taxon>
        <taxon>Trematoda</taxon>
        <taxon>Digenea</taxon>
        <taxon>Plagiorchiida</taxon>
        <taxon>Troglotremata</taxon>
        <taxon>Troglotrematidae</taxon>
        <taxon>Paragonimus</taxon>
    </lineage>
</organism>
<dbReference type="InterPro" id="IPR038564">
    <property type="entry name" value="Maf1_sf"/>
</dbReference>
<dbReference type="GO" id="GO:0005634">
    <property type="term" value="C:nucleus"/>
    <property type="evidence" value="ECO:0007669"/>
    <property type="project" value="TreeGrafter"/>
</dbReference>
<dbReference type="InterPro" id="IPR015257">
    <property type="entry name" value="Maf1"/>
</dbReference>
<proteinExistence type="inferred from homology"/>
<sequence>MKLRANGSWMNFRCPSLMTALKLPSTETDIYIKDGLPLSRLIVRVAASDSEIRRLALTNKKFHYKKMSESDLLCIRLESYSCKMVSEEKRQFKELCMRLKKESDQSDVDSQRLGSSQTLRGLWEMTGQMVNPLTYQMSTVQDQSCILANANMSPMSNNGSGKKKRSRSDTTSSSDDGNTLSLHKCGASSLSLKDLFCLMSTLNSCFGPAYDFLSARSDEFCLEPELWLVKHYISQFCSIYVDKYEELTPQLWKTIEEEIVPNQCLIYSYRPDHLSDPYSSGCLASFNYFFYNKSLRRVLFFSLRVLNDSVPTEDYDDDLPQDLY</sequence>
<dbReference type="GO" id="GO:0000994">
    <property type="term" value="F:RNA polymerase III core binding"/>
    <property type="evidence" value="ECO:0007669"/>
    <property type="project" value="TreeGrafter"/>
</dbReference>
<accession>A0A8T0DKF8</accession>
<dbReference type="PANTHER" id="PTHR22504">
    <property type="entry name" value="REPRESSOR OF RNA POLYMERASE III TRANSCRIPTION MAF1"/>
    <property type="match status" value="1"/>
</dbReference>
<dbReference type="OrthoDB" id="277029at2759"/>
<dbReference type="Proteomes" id="UP000699462">
    <property type="component" value="Unassembled WGS sequence"/>
</dbReference>
<evidence type="ECO:0000256" key="3">
    <source>
        <dbReference type="SAM" id="MobiDB-lite"/>
    </source>
</evidence>
<comment type="similarity">
    <text evidence="1">Belongs to the MAF1 family.</text>
</comment>